<dbReference type="InterPro" id="IPR050345">
    <property type="entry name" value="Aliph_Amidase/BUP"/>
</dbReference>
<dbReference type="InterPro" id="IPR036526">
    <property type="entry name" value="C-N_Hydrolase_sf"/>
</dbReference>
<protein>
    <submittedName>
        <fullName evidence="3">Predicted amidohydrolase</fullName>
    </submittedName>
</protein>
<keyword evidence="1 3" id="KW-0378">Hydrolase</keyword>
<evidence type="ECO:0000256" key="1">
    <source>
        <dbReference type="ARBA" id="ARBA00022801"/>
    </source>
</evidence>
<dbReference type="SUPFAM" id="SSF56317">
    <property type="entry name" value="Carbon-nitrogen hydrolase"/>
    <property type="match status" value="1"/>
</dbReference>
<dbReference type="EMBL" id="FQUH01000002">
    <property type="protein sequence ID" value="SHE63946.1"/>
    <property type="molecule type" value="Genomic_DNA"/>
</dbReference>
<dbReference type="PANTHER" id="PTHR43674:SF2">
    <property type="entry name" value="BETA-UREIDOPROPIONASE"/>
    <property type="match status" value="1"/>
</dbReference>
<dbReference type="Gene3D" id="3.60.110.10">
    <property type="entry name" value="Carbon-nitrogen hydrolase"/>
    <property type="match status" value="1"/>
</dbReference>
<dbReference type="CDD" id="cd07197">
    <property type="entry name" value="nitrilase"/>
    <property type="match status" value="1"/>
</dbReference>
<dbReference type="GO" id="GO:0033388">
    <property type="term" value="P:putrescine biosynthetic process from arginine"/>
    <property type="evidence" value="ECO:0007669"/>
    <property type="project" value="TreeGrafter"/>
</dbReference>
<evidence type="ECO:0000313" key="3">
    <source>
        <dbReference type="EMBL" id="SHE63946.1"/>
    </source>
</evidence>
<keyword evidence="4" id="KW-1185">Reference proteome</keyword>
<dbReference type="GO" id="GO:0050126">
    <property type="term" value="F:N-carbamoylputrescine amidase activity"/>
    <property type="evidence" value="ECO:0007669"/>
    <property type="project" value="TreeGrafter"/>
</dbReference>
<proteinExistence type="predicted"/>
<accession>A0A1M4V4M8</accession>
<dbReference type="PROSITE" id="PS50263">
    <property type="entry name" value="CN_HYDROLASE"/>
    <property type="match status" value="1"/>
</dbReference>
<reference evidence="4" key="1">
    <citation type="submission" date="2016-11" db="EMBL/GenBank/DDBJ databases">
        <authorList>
            <person name="Varghese N."/>
            <person name="Submissions S."/>
        </authorList>
    </citation>
    <scope>NUCLEOTIDE SEQUENCE [LARGE SCALE GENOMIC DNA]</scope>
    <source>
        <strain evidence="4">DSM 21264</strain>
    </source>
</reference>
<feature type="domain" description="CN hydrolase" evidence="2">
    <location>
        <begin position="5"/>
        <end position="240"/>
    </location>
</feature>
<dbReference type="AlphaFoldDB" id="A0A1M4V4M8"/>
<name>A0A1M4V4M8_VIBGA</name>
<evidence type="ECO:0000259" key="2">
    <source>
        <dbReference type="PROSITE" id="PS50263"/>
    </source>
</evidence>
<dbReference type="Proteomes" id="UP000184159">
    <property type="component" value="Unassembled WGS sequence"/>
</dbReference>
<sequence length="248" mass="26493">MNTSVTISLAQIPVSKGDVKANLEQHLYMIERAASSQADVVVFPELSLTGYELELLAELAVPPESSHFQTLSQAAVDHDIVVIAGCPLKQEQSSKPTIGAVICFPDGTVQFYVKQSLHAGEEVYCSSGETDYCFHIKGYQIALAVCADFADPQHAQRAKAAGADIYVVSALISEHGFVPDGKILSQTATEHGFPVFLSNHISVTGGWDTCGRNAVWNSHGELVLSSETKDSCLVLGTVTGNQIEAAKI</sequence>
<dbReference type="InterPro" id="IPR003010">
    <property type="entry name" value="C-N_Hydrolase"/>
</dbReference>
<dbReference type="Pfam" id="PF00795">
    <property type="entry name" value="CN_hydrolase"/>
    <property type="match status" value="1"/>
</dbReference>
<gene>
    <name evidence="3" type="ORF">SAMN02745781_00633</name>
</gene>
<organism evidence="3 4">
    <name type="scientific">Vibrio gazogenes DSM 21264 = NBRC 103151</name>
    <dbReference type="NCBI Taxonomy" id="1123492"/>
    <lineage>
        <taxon>Bacteria</taxon>
        <taxon>Pseudomonadati</taxon>
        <taxon>Pseudomonadota</taxon>
        <taxon>Gammaproteobacteria</taxon>
        <taxon>Vibrionales</taxon>
        <taxon>Vibrionaceae</taxon>
        <taxon>Vibrio</taxon>
    </lineage>
</organism>
<dbReference type="PANTHER" id="PTHR43674">
    <property type="entry name" value="NITRILASE C965.09-RELATED"/>
    <property type="match status" value="1"/>
</dbReference>
<evidence type="ECO:0000313" key="4">
    <source>
        <dbReference type="Proteomes" id="UP000184159"/>
    </source>
</evidence>
<dbReference type="RefSeq" id="WP_106406920.1">
    <property type="nucleotide sequence ID" value="NZ_FQUH01000002.1"/>
</dbReference>